<dbReference type="EMBL" id="CAJPWZ010001795">
    <property type="protein sequence ID" value="CAG2224038.1"/>
    <property type="molecule type" value="Genomic_DNA"/>
</dbReference>
<accession>A0A8S3T0A0</accession>
<organism evidence="1 2">
    <name type="scientific">Mytilus edulis</name>
    <name type="common">Blue mussel</name>
    <dbReference type="NCBI Taxonomy" id="6550"/>
    <lineage>
        <taxon>Eukaryota</taxon>
        <taxon>Metazoa</taxon>
        <taxon>Spiralia</taxon>
        <taxon>Lophotrochozoa</taxon>
        <taxon>Mollusca</taxon>
        <taxon>Bivalvia</taxon>
        <taxon>Autobranchia</taxon>
        <taxon>Pteriomorphia</taxon>
        <taxon>Mytilida</taxon>
        <taxon>Mytiloidea</taxon>
        <taxon>Mytilidae</taxon>
        <taxon>Mytilinae</taxon>
        <taxon>Mytilus</taxon>
    </lineage>
</organism>
<protein>
    <submittedName>
        <fullName evidence="1">Uncharacterized protein</fullName>
    </submittedName>
</protein>
<reference evidence="1" key="1">
    <citation type="submission" date="2021-03" db="EMBL/GenBank/DDBJ databases">
        <authorList>
            <person name="Bekaert M."/>
        </authorList>
    </citation>
    <scope>NUCLEOTIDE SEQUENCE</scope>
</reference>
<dbReference type="AlphaFoldDB" id="A0A8S3T0A0"/>
<dbReference type="Gene3D" id="3.40.1310.20">
    <property type="match status" value="1"/>
</dbReference>
<sequence>MVDCRICDKEIRTDNLERHMRTHNSSKKIVGKKDTVKRESGGSNFFITFSSHVKTILSERFVDLLDDIKQYIICDETGLTDNAHSHLCIVMKTKYTFTAFHAWWEIHELPKYRDIESCKNLRQCWKYCSKEDHLCEAYAVDGDYLHPHTQSYLCSLRYGKITDETYFIVEWLVYREENLKIGLNIGIIKDLYRK</sequence>
<name>A0A8S3T0A0_MYTED</name>
<evidence type="ECO:0000313" key="1">
    <source>
        <dbReference type="EMBL" id="CAG2224038.1"/>
    </source>
</evidence>
<gene>
    <name evidence="1" type="ORF">MEDL_37257</name>
</gene>
<proteinExistence type="predicted"/>
<keyword evidence="2" id="KW-1185">Reference proteome</keyword>
<dbReference type="Proteomes" id="UP000683360">
    <property type="component" value="Unassembled WGS sequence"/>
</dbReference>
<evidence type="ECO:0000313" key="2">
    <source>
        <dbReference type="Proteomes" id="UP000683360"/>
    </source>
</evidence>
<comment type="caution">
    <text evidence="1">The sequence shown here is derived from an EMBL/GenBank/DDBJ whole genome shotgun (WGS) entry which is preliminary data.</text>
</comment>